<dbReference type="InterPro" id="IPR038165">
    <property type="entry name" value="FlgT_C_sf"/>
</dbReference>
<feature type="domain" description="Flagellar assembly protein T C-terminal" evidence="2">
    <location>
        <begin position="310"/>
        <end position="384"/>
    </location>
</feature>
<keyword evidence="1" id="KW-0732">Signal</keyword>
<feature type="domain" description="Flagellar assembly protein T N-terminal" evidence="4">
    <location>
        <begin position="22"/>
        <end position="109"/>
    </location>
</feature>
<dbReference type="Gene3D" id="3.30.1660.40">
    <property type="entry name" value="FlgT, N-terminal domain"/>
    <property type="match status" value="1"/>
</dbReference>
<dbReference type="RefSeq" id="WP_126752974.1">
    <property type="nucleotide sequence ID" value="NZ_JBHUMT010000003.1"/>
</dbReference>
<dbReference type="Proteomes" id="UP000288361">
    <property type="component" value="Unassembled WGS sequence"/>
</dbReference>
<evidence type="ECO:0000259" key="2">
    <source>
        <dbReference type="Pfam" id="PF16538"/>
    </source>
</evidence>
<reference evidence="5 6" key="1">
    <citation type="journal article" date="2011" name="Front. Microbiol.">
        <title>Genomic signatures of strain selection and enhancement in Bacillus atrophaeus var. globigii, a historical biowarfare simulant.</title>
        <authorList>
            <person name="Gibbons H.S."/>
            <person name="Broomall S.M."/>
            <person name="McNew L.A."/>
            <person name="Daligault H."/>
            <person name="Chapman C."/>
            <person name="Bruce D."/>
            <person name="Karavis M."/>
            <person name="Krepps M."/>
            <person name="McGregor P.A."/>
            <person name="Hong C."/>
            <person name="Park K.H."/>
            <person name="Akmal A."/>
            <person name="Feldman A."/>
            <person name="Lin J.S."/>
            <person name="Chang W.E."/>
            <person name="Higgs B.W."/>
            <person name="Demirev P."/>
            <person name="Lindquist J."/>
            <person name="Liem A."/>
            <person name="Fochler E."/>
            <person name="Read T.D."/>
            <person name="Tapia R."/>
            <person name="Johnson S."/>
            <person name="Bishop-Lilly K.A."/>
            <person name="Detter C."/>
            <person name="Han C."/>
            <person name="Sozhamannan S."/>
            <person name="Rosenzweig C.N."/>
            <person name="Skowronski E.W."/>
        </authorList>
    </citation>
    <scope>NUCLEOTIDE SEQUENCE [LARGE SCALE GENOMIC DNA]</scope>
    <source>
        <strain evidence="5 6">TPS4-2</strain>
    </source>
</reference>
<evidence type="ECO:0000313" key="6">
    <source>
        <dbReference type="Proteomes" id="UP000288361"/>
    </source>
</evidence>
<dbReference type="EMBL" id="PIQA01000015">
    <property type="protein sequence ID" value="RUO60449.1"/>
    <property type="molecule type" value="Genomic_DNA"/>
</dbReference>
<evidence type="ECO:0000313" key="5">
    <source>
        <dbReference type="EMBL" id="RUO60449.1"/>
    </source>
</evidence>
<feature type="chain" id="PRO_5019571912" description="Flagellar biosynthesis protein FlgT" evidence="1">
    <location>
        <begin position="22"/>
        <end position="387"/>
    </location>
</feature>
<protein>
    <recommendedName>
        <fullName evidence="7">Flagellar biosynthesis protein FlgT</fullName>
    </recommendedName>
</protein>
<dbReference type="Gene3D" id="3.40.50.10610">
    <property type="entry name" value="ABC-type transport auxiliary lipoprotein component"/>
    <property type="match status" value="1"/>
</dbReference>
<proteinExistence type="predicted"/>
<gene>
    <name evidence="5" type="ORF">CWI73_11830</name>
</gene>
<dbReference type="Pfam" id="PF16538">
    <property type="entry name" value="FlgT_C"/>
    <property type="match status" value="1"/>
</dbReference>
<dbReference type="InterPro" id="IPR038180">
    <property type="entry name" value="FlgT_N_sf"/>
</dbReference>
<dbReference type="InterPro" id="IPR032388">
    <property type="entry name" value="FlgT_C"/>
</dbReference>
<sequence>MNWKTLLLLASLIFLAFPSDARWIEAQGTARIVNGDVEKARQQAIENALQQALLSSGGSISSIQQVVDGVLSNTETQWTSRGNVDQVSIVREEVRDDRVVVLLRADIWNREGDCTRSSYKNSVTIVPFELRDRAHGTWGQIWDIGEVAAERFSRTLGGVGSQIHIAHTLQRHAGLNNALSGLNLEELGRMARSLGLANDSQFVVFGLFDDLAMMNTDSGWLWSSTPDRHYALTLYLLDASTGQLVTRARVEDTQPWTFDRSATVDVATANFWDEPFGAALDSGLEDLAGGVKEKLVCKPVRGRVVAVDEKTVQFNLGQQHGVKVGDKLKVLHPSHFTDDQGRFRQKWEVSQFEVEVQQVQQSTAVAQLTGSNMLHNVQVRDWVVPID</sequence>
<dbReference type="Pfam" id="PF16539">
    <property type="entry name" value="FlgT_M"/>
    <property type="match status" value="1"/>
</dbReference>
<dbReference type="InterPro" id="IPR032386">
    <property type="entry name" value="FlgT_M"/>
</dbReference>
<comment type="caution">
    <text evidence="5">The sequence shown here is derived from an EMBL/GenBank/DDBJ whole genome shotgun (WGS) entry which is preliminary data.</text>
</comment>
<accession>A0A432YHK5</accession>
<name>A0A432YHK5_9GAMM</name>
<organism evidence="5 6">
    <name type="scientific">Idiomarina piscisalsi</name>
    <dbReference type="NCBI Taxonomy" id="1096243"/>
    <lineage>
        <taxon>Bacteria</taxon>
        <taxon>Pseudomonadati</taxon>
        <taxon>Pseudomonadota</taxon>
        <taxon>Gammaproteobacteria</taxon>
        <taxon>Alteromonadales</taxon>
        <taxon>Idiomarinaceae</taxon>
        <taxon>Idiomarina</taxon>
    </lineage>
</organism>
<feature type="signal peptide" evidence="1">
    <location>
        <begin position="1"/>
        <end position="21"/>
    </location>
</feature>
<dbReference type="Gene3D" id="2.40.10.410">
    <property type="entry name" value="FlgT, C-terminal domain"/>
    <property type="match status" value="1"/>
</dbReference>
<dbReference type="InterPro" id="IPR032370">
    <property type="entry name" value="FlgT_N"/>
</dbReference>
<dbReference type="AlphaFoldDB" id="A0A432YHK5"/>
<feature type="domain" description="Flagellar assembly protein T middle" evidence="3">
    <location>
        <begin position="113"/>
        <end position="266"/>
    </location>
</feature>
<evidence type="ECO:0000259" key="3">
    <source>
        <dbReference type="Pfam" id="PF16539"/>
    </source>
</evidence>
<evidence type="ECO:0000259" key="4">
    <source>
        <dbReference type="Pfam" id="PF16548"/>
    </source>
</evidence>
<dbReference type="Pfam" id="PF16548">
    <property type="entry name" value="FlgT_N"/>
    <property type="match status" value="1"/>
</dbReference>
<evidence type="ECO:0000256" key="1">
    <source>
        <dbReference type="SAM" id="SignalP"/>
    </source>
</evidence>
<evidence type="ECO:0008006" key="7">
    <source>
        <dbReference type="Google" id="ProtNLM"/>
    </source>
</evidence>